<dbReference type="Proteomes" id="UP000034004">
    <property type="component" value="Unassembled WGS sequence"/>
</dbReference>
<organism evidence="2 3">
    <name type="scientific">Candidatus Roizmanbacteria bacterium GW2011_GWC2_34_23</name>
    <dbReference type="NCBI Taxonomy" id="1618484"/>
    <lineage>
        <taxon>Bacteria</taxon>
        <taxon>Candidatus Roizmaniibacteriota</taxon>
    </lineage>
</organism>
<gene>
    <name evidence="2" type="ORF">UR56_C0003G0031</name>
</gene>
<comment type="caution">
    <text evidence="2">The sequence shown here is derived from an EMBL/GenBank/DDBJ whole genome shotgun (WGS) entry which is preliminary data.</text>
</comment>
<evidence type="ECO:0000256" key="1">
    <source>
        <dbReference type="ARBA" id="ARBA00009981"/>
    </source>
</evidence>
<comment type="similarity">
    <text evidence="1">Belongs to the phD/YefM antitoxin family.</text>
</comment>
<dbReference type="SUPFAM" id="SSF143120">
    <property type="entry name" value="YefM-like"/>
    <property type="match status" value="1"/>
</dbReference>
<accession>A0A0G0B0S1</accession>
<evidence type="ECO:0008006" key="4">
    <source>
        <dbReference type="Google" id="ProtNLM"/>
    </source>
</evidence>
<dbReference type="AlphaFoldDB" id="A0A0G0B0S1"/>
<protein>
    <recommendedName>
        <fullName evidence="4">Antitoxin</fullName>
    </recommendedName>
</protein>
<evidence type="ECO:0000313" key="2">
    <source>
        <dbReference type="EMBL" id="KKP62924.1"/>
    </source>
</evidence>
<dbReference type="EMBL" id="LBPR01000003">
    <property type="protein sequence ID" value="KKP62924.1"/>
    <property type="molecule type" value="Genomic_DNA"/>
</dbReference>
<sequence length="92" mass="10893">MNNIVNISDFRNNISDYINRVIYNKDSFLLKKGKSIVAKVVVYKEQKELLIEDKIKKYAGIWSDKEANLIRKYARKLRKEVKLIPRKYDLSG</sequence>
<dbReference type="InterPro" id="IPR036165">
    <property type="entry name" value="YefM-like_sf"/>
</dbReference>
<name>A0A0G0B0S1_9BACT</name>
<evidence type="ECO:0000313" key="3">
    <source>
        <dbReference type="Proteomes" id="UP000034004"/>
    </source>
</evidence>
<proteinExistence type="inferred from homology"/>
<dbReference type="STRING" id="1618484.UR56_C0003G0031"/>
<reference evidence="2 3" key="1">
    <citation type="journal article" date="2015" name="Nature">
        <title>rRNA introns, odd ribosomes, and small enigmatic genomes across a large radiation of phyla.</title>
        <authorList>
            <person name="Brown C.T."/>
            <person name="Hug L.A."/>
            <person name="Thomas B.C."/>
            <person name="Sharon I."/>
            <person name="Castelle C.J."/>
            <person name="Singh A."/>
            <person name="Wilkins M.J."/>
            <person name="Williams K.H."/>
            <person name="Banfield J.F."/>
        </authorList>
    </citation>
    <scope>NUCLEOTIDE SEQUENCE [LARGE SCALE GENOMIC DNA]</scope>
</reference>